<organism evidence="13 14">
    <name type="scientific">Manihot esculenta</name>
    <name type="common">Cassava</name>
    <name type="synonym">Jatropha manihot</name>
    <dbReference type="NCBI Taxonomy" id="3983"/>
    <lineage>
        <taxon>Eukaryota</taxon>
        <taxon>Viridiplantae</taxon>
        <taxon>Streptophyta</taxon>
        <taxon>Embryophyta</taxon>
        <taxon>Tracheophyta</taxon>
        <taxon>Spermatophyta</taxon>
        <taxon>Magnoliopsida</taxon>
        <taxon>eudicotyledons</taxon>
        <taxon>Gunneridae</taxon>
        <taxon>Pentapetalae</taxon>
        <taxon>rosids</taxon>
        <taxon>fabids</taxon>
        <taxon>Malpighiales</taxon>
        <taxon>Euphorbiaceae</taxon>
        <taxon>Crotonoideae</taxon>
        <taxon>Manihoteae</taxon>
        <taxon>Manihot</taxon>
    </lineage>
</organism>
<feature type="transmembrane region" description="Helical" evidence="10">
    <location>
        <begin position="393"/>
        <end position="417"/>
    </location>
</feature>
<keyword evidence="6 10" id="KW-0630">Potassium</keyword>
<feature type="domain" description="K+ potassium transporter C-terminal" evidence="12">
    <location>
        <begin position="534"/>
        <end position="775"/>
    </location>
</feature>
<dbReference type="Proteomes" id="UP000091857">
    <property type="component" value="Chromosome 17"/>
</dbReference>
<feature type="transmembrane region" description="Helical" evidence="10">
    <location>
        <begin position="155"/>
        <end position="177"/>
    </location>
</feature>
<accession>A0A2C9U8G5</accession>
<evidence type="ECO:0000256" key="2">
    <source>
        <dbReference type="ARBA" id="ARBA00008440"/>
    </source>
</evidence>
<keyword evidence="7 10" id="KW-1133">Transmembrane helix</keyword>
<keyword evidence="8 10" id="KW-0406">Ion transport</keyword>
<feature type="transmembrane region" description="Helical" evidence="10">
    <location>
        <begin position="423"/>
        <end position="447"/>
    </location>
</feature>
<keyword evidence="9 10" id="KW-0472">Membrane</keyword>
<evidence type="ECO:0000256" key="9">
    <source>
        <dbReference type="ARBA" id="ARBA00023136"/>
    </source>
</evidence>
<evidence type="ECO:0000256" key="10">
    <source>
        <dbReference type="RuleBase" id="RU321113"/>
    </source>
</evidence>
<evidence type="ECO:0000256" key="4">
    <source>
        <dbReference type="ARBA" id="ARBA00022538"/>
    </source>
</evidence>
<comment type="subcellular location">
    <subcellularLocation>
        <location evidence="1">Cell membrane</location>
        <topology evidence="1">Multi-pass membrane protein</topology>
    </subcellularLocation>
    <subcellularLocation>
        <location evidence="10">Membrane</location>
        <topology evidence="10">Multi-pass membrane protein</topology>
    </subcellularLocation>
</comment>
<proteinExistence type="inferred from homology"/>
<dbReference type="GO" id="GO:0005886">
    <property type="term" value="C:plasma membrane"/>
    <property type="evidence" value="ECO:0007669"/>
    <property type="project" value="UniProtKB-SubCell"/>
</dbReference>
<evidence type="ECO:0000256" key="3">
    <source>
        <dbReference type="ARBA" id="ARBA00022448"/>
    </source>
</evidence>
<dbReference type="OrthoDB" id="504708at2759"/>
<dbReference type="EMBL" id="CM004403">
    <property type="protein sequence ID" value="OAY25830.1"/>
    <property type="molecule type" value="Genomic_DNA"/>
</dbReference>
<feature type="transmembrane region" description="Helical" evidence="10">
    <location>
        <begin position="347"/>
        <end position="372"/>
    </location>
</feature>
<feature type="transmembrane region" description="Helical" evidence="10">
    <location>
        <begin position="302"/>
        <end position="322"/>
    </location>
</feature>
<dbReference type="InterPro" id="IPR003855">
    <property type="entry name" value="K+_transporter"/>
</dbReference>
<dbReference type="Gramene" id="Manes.17G123200.1.v8.1">
    <property type="protein sequence ID" value="Manes.17G123200.1.v8.1.CDS"/>
    <property type="gene ID" value="Manes.17G123200.v8.1"/>
</dbReference>
<dbReference type="PANTHER" id="PTHR30540:SF10">
    <property type="entry name" value="POTASSIUM TRANSPORTER 8"/>
    <property type="match status" value="1"/>
</dbReference>
<feature type="transmembrane region" description="Helical" evidence="10">
    <location>
        <begin position="197"/>
        <end position="216"/>
    </location>
</feature>
<dbReference type="PANTHER" id="PTHR30540">
    <property type="entry name" value="OSMOTIC STRESS POTASSIUM TRANSPORTER"/>
    <property type="match status" value="1"/>
</dbReference>
<dbReference type="AlphaFoldDB" id="A0A2C9U8G5"/>
<dbReference type="GO" id="GO:0016020">
    <property type="term" value="C:membrane"/>
    <property type="evidence" value="ECO:0000318"/>
    <property type="project" value="GO_Central"/>
</dbReference>
<feature type="transmembrane region" description="Helical" evidence="10">
    <location>
        <begin position="223"/>
        <end position="245"/>
    </location>
</feature>
<dbReference type="GO" id="GO:0006813">
    <property type="term" value="P:potassium ion transport"/>
    <property type="evidence" value="ECO:0000318"/>
    <property type="project" value="GO_Central"/>
</dbReference>
<dbReference type="GO" id="GO:0015079">
    <property type="term" value="F:potassium ion transmembrane transporter activity"/>
    <property type="evidence" value="ECO:0000318"/>
    <property type="project" value="GO_Central"/>
</dbReference>
<evidence type="ECO:0000256" key="1">
    <source>
        <dbReference type="ARBA" id="ARBA00004651"/>
    </source>
</evidence>
<feature type="transmembrane region" description="Helical" evidence="10">
    <location>
        <begin position="270"/>
        <end position="290"/>
    </location>
</feature>
<reference evidence="14" key="1">
    <citation type="journal article" date="2016" name="Nat. Biotechnol.">
        <title>Sequencing wild and cultivated cassava and related species reveals extensive interspecific hybridization and genetic diversity.</title>
        <authorList>
            <person name="Bredeson J.V."/>
            <person name="Lyons J.B."/>
            <person name="Prochnik S.E."/>
            <person name="Wu G.A."/>
            <person name="Ha C.M."/>
            <person name="Edsinger-Gonzales E."/>
            <person name="Grimwood J."/>
            <person name="Schmutz J."/>
            <person name="Rabbi I.Y."/>
            <person name="Egesi C."/>
            <person name="Nauluvula P."/>
            <person name="Lebot V."/>
            <person name="Ndunguru J."/>
            <person name="Mkamilo G."/>
            <person name="Bart R.S."/>
            <person name="Setter T.L."/>
            <person name="Gleadow R.M."/>
            <person name="Kulakow P."/>
            <person name="Ferguson M.E."/>
            <person name="Rounsley S."/>
            <person name="Rokhsar D.S."/>
        </authorList>
    </citation>
    <scope>NUCLEOTIDE SEQUENCE [LARGE SCALE GENOMIC DNA]</scope>
    <source>
        <strain evidence="14">cv. AM560-2</strain>
    </source>
</reference>
<keyword evidence="3" id="KW-0813">Transport</keyword>
<keyword evidence="5 10" id="KW-0812">Transmembrane</keyword>
<feature type="transmembrane region" description="Helical" evidence="10">
    <location>
        <begin position="454"/>
        <end position="477"/>
    </location>
</feature>
<sequence>MDLEGVLHDSPIKRDSWKTVLTLAYQSLGVVYGDLSTSPLYVYKSTFAEDIQHSETNEEIFGVLSFVFWTLTLIPLVKYVFIVLRADDNGEGGTFALYSLLCRHARVSSLPNCQLADEELSEYKKDGSVTVSSDKRVHGSSLKSTLEKCRVLQRVLLVLALIGTCMVFGDGVLTPAISVFSAVSGLELSMSKEQHQYVELPVVCAILVFLFALQHYGTHRVGFLFAPVVITWLLCISAIGVYNIWQWNPHVYQALSPYYMYKFLKKTQKGGWMSLGGILLCITGSEAMFADLGHFSQLSIKIAFTFAVYPSLILAYMGQAAYLSKHHTIESDYRIGFYVSVPEKIRWPVLAIAILAAVVGSQAIITGTFSIIKQCSALGCFPKVKIVHTSSKIHGQIYIPEVNWILMLLCLAVTIGFRNTKHMANAAGLAVITVMLVTTCLMSLVMVLCWHKNVFLAICFIFFFGSIEALYFSASLIKFLEGAWVTVALSFIFLVVMYVWHYGTLKKYEADLQNKVSINWLLSVGPTLGIVRVPGIGLIRTELVTGIPAIFFHFVTNLPAFHQVVVFLCIKSVPVPHVRPEERFLVGRVGPKEYRLYRCIARYGYRDVHKDDVEFEKDLVCSIAEFIRSEKAEYNIGIEDFEEDGKLTVVGTLSSNFQGVKLCEDEAYSSEMIGSSEMREIESPKRRRKRVRFVVPESPQIDMDVQEELQELMEARETGMAFILGHSYVRTKRGSSWMKKIVINYGYDFLRKNSRGPTYALSMPHASTLEVGMVYFV</sequence>
<evidence type="ECO:0000256" key="6">
    <source>
        <dbReference type="ARBA" id="ARBA00022958"/>
    </source>
</evidence>
<evidence type="ECO:0000256" key="5">
    <source>
        <dbReference type="ARBA" id="ARBA00022692"/>
    </source>
</evidence>
<dbReference type="InterPro" id="IPR053952">
    <property type="entry name" value="K_trans_C"/>
</dbReference>
<comment type="caution">
    <text evidence="13">The sequence shown here is derived from an EMBL/GenBank/DDBJ whole genome shotgun (WGS) entry which is preliminary data.</text>
</comment>
<feature type="domain" description="K+ potassium transporter integral membrane" evidence="11">
    <location>
        <begin position="23"/>
        <end position="522"/>
    </location>
</feature>
<gene>
    <name evidence="13" type="ORF">MANES_17G123200v8</name>
</gene>
<dbReference type="Pfam" id="PF22776">
    <property type="entry name" value="K_trans_C"/>
    <property type="match status" value="1"/>
</dbReference>
<keyword evidence="14" id="KW-1185">Reference proteome</keyword>
<keyword evidence="4 10" id="KW-0633">Potassium transport</keyword>
<evidence type="ECO:0000259" key="12">
    <source>
        <dbReference type="Pfam" id="PF22776"/>
    </source>
</evidence>
<evidence type="ECO:0000256" key="7">
    <source>
        <dbReference type="ARBA" id="ARBA00022989"/>
    </source>
</evidence>
<feature type="transmembrane region" description="Helical" evidence="10">
    <location>
        <begin position="60"/>
        <end position="81"/>
    </location>
</feature>
<dbReference type="NCBIfam" id="TIGR00794">
    <property type="entry name" value="kup"/>
    <property type="match status" value="1"/>
</dbReference>
<dbReference type="Pfam" id="PF02705">
    <property type="entry name" value="K_trans"/>
    <property type="match status" value="1"/>
</dbReference>
<evidence type="ECO:0000259" key="11">
    <source>
        <dbReference type="Pfam" id="PF02705"/>
    </source>
</evidence>
<dbReference type="OMA" id="ISMYVWH"/>
<evidence type="ECO:0000313" key="14">
    <source>
        <dbReference type="Proteomes" id="UP000091857"/>
    </source>
</evidence>
<comment type="function">
    <text evidence="10">Potassium transporter.</text>
</comment>
<comment type="similarity">
    <text evidence="2 10">Belongs to the HAK/KUP transporter (TC 2.A.72.3) family.</text>
</comment>
<protein>
    <recommendedName>
        <fullName evidence="10">Potassium transporter</fullName>
    </recommendedName>
</protein>
<feature type="transmembrane region" description="Helical" evidence="10">
    <location>
        <begin position="483"/>
        <end position="500"/>
    </location>
</feature>
<name>A0A2C9U8G5_MANES</name>
<evidence type="ECO:0000313" key="13">
    <source>
        <dbReference type="EMBL" id="OAY25830.1"/>
    </source>
</evidence>
<dbReference type="InterPro" id="IPR053951">
    <property type="entry name" value="K_trans_N"/>
</dbReference>
<evidence type="ECO:0000256" key="8">
    <source>
        <dbReference type="ARBA" id="ARBA00023065"/>
    </source>
</evidence>
<feature type="transmembrane region" description="Helical" evidence="10">
    <location>
        <begin position="520"/>
        <end position="539"/>
    </location>
</feature>